<evidence type="ECO:0000313" key="1">
    <source>
        <dbReference type="EMBL" id="MBX07128.1"/>
    </source>
</evidence>
<dbReference type="AlphaFoldDB" id="A0A2P2KN19"/>
<proteinExistence type="predicted"/>
<organism evidence="1">
    <name type="scientific">Rhizophora mucronata</name>
    <name type="common">Asiatic mangrove</name>
    <dbReference type="NCBI Taxonomy" id="61149"/>
    <lineage>
        <taxon>Eukaryota</taxon>
        <taxon>Viridiplantae</taxon>
        <taxon>Streptophyta</taxon>
        <taxon>Embryophyta</taxon>
        <taxon>Tracheophyta</taxon>
        <taxon>Spermatophyta</taxon>
        <taxon>Magnoliopsida</taxon>
        <taxon>eudicotyledons</taxon>
        <taxon>Gunneridae</taxon>
        <taxon>Pentapetalae</taxon>
        <taxon>rosids</taxon>
        <taxon>fabids</taxon>
        <taxon>Malpighiales</taxon>
        <taxon>Rhizophoraceae</taxon>
        <taxon>Rhizophora</taxon>
    </lineage>
</organism>
<protein>
    <submittedName>
        <fullName evidence="1">Uncharacterized protein At4g37920ic</fullName>
    </submittedName>
</protein>
<accession>A0A2P2KN19</accession>
<reference evidence="1" key="1">
    <citation type="submission" date="2018-02" db="EMBL/GenBank/DDBJ databases">
        <title>Rhizophora mucronata_Transcriptome.</title>
        <authorList>
            <person name="Meera S.P."/>
            <person name="Sreeshan A."/>
            <person name="Augustine A."/>
        </authorList>
    </citation>
    <scope>NUCLEOTIDE SEQUENCE</scope>
    <source>
        <tissue evidence="1">Leaf</tissue>
    </source>
</reference>
<dbReference type="EMBL" id="GGEC01026644">
    <property type="protein sequence ID" value="MBX07128.1"/>
    <property type="molecule type" value="Transcribed_RNA"/>
</dbReference>
<name>A0A2P2KN19_RHIMU</name>
<sequence>MPLTSFFIVDDSFAAAQVLFISRIKEESSSFALARLLIFSHATSTEGELSISSNLAWAASKVSTLSSVLSKALTADKHRAPSLATASRSSKLS</sequence>